<evidence type="ECO:0000256" key="5">
    <source>
        <dbReference type="ARBA" id="ARBA00023136"/>
    </source>
</evidence>
<dbReference type="InterPro" id="IPR000175">
    <property type="entry name" value="Na/ntran_symport"/>
</dbReference>
<organism evidence="7 8">
    <name type="scientific">Candidatus Muproteobacteria bacterium RBG_16_60_9</name>
    <dbReference type="NCBI Taxonomy" id="1817755"/>
    <lineage>
        <taxon>Bacteria</taxon>
        <taxon>Pseudomonadati</taxon>
        <taxon>Pseudomonadota</taxon>
        <taxon>Candidatus Muproteobacteria</taxon>
    </lineage>
</organism>
<evidence type="ECO:0008006" key="9">
    <source>
        <dbReference type="Google" id="ProtNLM"/>
    </source>
</evidence>
<feature type="transmembrane region" description="Helical" evidence="6">
    <location>
        <begin position="91"/>
        <end position="122"/>
    </location>
</feature>
<feature type="transmembrane region" description="Helical" evidence="6">
    <location>
        <begin position="388"/>
        <end position="411"/>
    </location>
</feature>
<accession>A0A1F6V706</accession>
<feature type="transmembrane region" description="Helical" evidence="6">
    <location>
        <begin position="258"/>
        <end position="286"/>
    </location>
</feature>
<keyword evidence="3 6" id="KW-0812">Transmembrane</keyword>
<dbReference type="EMBL" id="MFSP01000107">
    <property type="protein sequence ID" value="OGI65490.1"/>
    <property type="molecule type" value="Genomic_DNA"/>
</dbReference>
<feature type="transmembrane region" description="Helical" evidence="6">
    <location>
        <begin position="43"/>
        <end position="67"/>
    </location>
</feature>
<keyword evidence="5 6" id="KW-0472">Membrane</keyword>
<feature type="transmembrane region" description="Helical" evidence="6">
    <location>
        <begin position="348"/>
        <end position="368"/>
    </location>
</feature>
<dbReference type="PANTHER" id="PTHR42948:SF1">
    <property type="entry name" value="TRANSPORTER"/>
    <property type="match status" value="1"/>
</dbReference>
<dbReference type="NCBIfam" id="NF037979">
    <property type="entry name" value="Na_transp"/>
    <property type="match status" value="1"/>
</dbReference>
<dbReference type="SUPFAM" id="SSF161070">
    <property type="entry name" value="SNF-like"/>
    <property type="match status" value="1"/>
</dbReference>
<evidence type="ECO:0000256" key="6">
    <source>
        <dbReference type="SAM" id="Phobius"/>
    </source>
</evidence>
<keyword evidence="4 6" id="KW-1133">Transmembrane helix</keyword>
<comment type="subcellular location">
    <subcellularLocation>
        <location evidence="1">Membrane</location>
        <topology evidence="1">Multi-pass membrane protein</topology>
    </subcellularLocation>
</comment>
<keyword evidence="2" id="KW-0813">Transport</keyword>
<feature type="transmembrane region" description="Helical" evidence="6">
    <location>
        <begin position="306"/>
        <end position="336"/>
    </location>
</feature>
<evidence type="ECO:0000313" key="7">
    <source>
        <dbReference type="EMBL" id="OGI65490.1"/>
    </source>
</evidence>
<protein>
    <recommendedName>
        <fullName evidence="9">Transporter</fullName>
    </recommendedName>
</protein>
<dbReference type="InterPro" id="IPR037272">
    <property type="entry name" value="SNS_sf"/>
</dbReference>
<dbReference type="PROSITE" id="PS50267">
    <property type="entry name" value="NA_NEUROTRAN_SYMP_3"/>
    <property type="match status" value="1"/>
</dbReference>
<dbReference type="AlphaFoldDB" id="A0A1F6V706"/>
<dbReference type="GO" id="GO:0016020">
    <property type="term" value="C:membrane"/>
    <property type="evidence" value="ECO:0007669"/>
    <property type="project" value="UniProtKB-SubCell"/>
</dbReference>
<dbReference type="Pfam" id="PF00209">
    <property type="entry name" value="SNF"/>
    <property type="match status" value="2"/>
</dbReference>
<feature type="transmembrane region" description="Helical" evidence="6">
    <location>
        <begin position="12"/>
        <end position="31"/>
    </location>
</feature>
<feature type="transmembrane region" description="Helical" evidence="6">
    <location>
        <begin position="182"/>
        <end position="202"/>
    </location>
</feature>
<evidence type="ECO:0000256" key="4">
    <source>
        <dbReference type="ARBA" id="ARBA00022989"/>
    </source>
</evidence>
<name>A0A1F6V706_9PROT</name>
<proteinExistence type="predicted"/>
<feature type="transmembrane region" description="Helical" evidence="6">
    <location>
        <begin position="222"/>
        <end position="246"/>
    </location>
</feature>
<evidence type="ECO:0000256" key="1">
    <source>
        <dbReference type="ARBA" id="ARBA00004141"/>
    </source>
</evidence>
<evidence type="ECO:0000256" key="2">
    <source>
        <dbReference type="ARBA" id="ARBA00022448"/>
    </source>
</evidence>
<comment type="caution">
    <text evidence="7">The sequence shown here is derived from an EMBL/GenBank/DDBJ whole genome shotgun (WGS) entry which is preliminary data.</text>
</comment>
<dbReference type="CDD" id="cd10336">
    <property type="entry name" value="SLC6sbd_Tyt1-Like"/>
    <property type="match status" value="1"/>
</dbReference>
<dbReference type="InterPro" id="IPR047218">
    <property type="entry name" value="YocR/YhdH-like"/>
</dbReference>
<feature type="transmembrane region" description="Helical" evidence="6">
    <location>
        <begin position="432"/>
        <end position="453"/>
    </location>
</feature>
<feature type="transmembrane region" description="Helical" evidence="6">
    <location>
        <begin position="152"/>
        <end position="170"/>
    </location>
</feature>
<sequence length="455" mass="48803">MDPGARPERWSNTTTFVFALAGSAIGFKTIWQFPQVAAEHGGGAFILIYLLLSLLLGVPLLIAQIMLGRRTHTSPISTFSELGARVRGRRYWVIVGAVAVAAGFIVFSYLGVIAGWTIAYLLRALFGSLSGLTADGMGSLFASFVRDPEKQVFWHGVFVIAVIAISARGVRRGLDPTVRWLVPILYLILLALTAYALHAGALEDVARHFFSPDFTKLTPHTWLVAAAQVFFSLGLGTAVAIMYGAYLKADASVGRAGVTVVGLDVLTSIVAATLVFAVLFGGGVAPTSGPNLMFQALPLAFDHLPLGRWAVTVFFAALVIIALLMGIALLEPAIVWLEERFGMTRSRAAVATGLAGWALGLVTVFSFNDAAFSFRILGVEKSLGAFDVLQSLTAEMMLPLAALGTAVFAGWMLKVDAAREELALRSPCSFDAWIWTLRLVVPALLLLLVVTLYRL</sequence>
<evidence type="ECO:0000256" key="3">
    <source>
        <dbReference type="ARBA" id="ARBA00022692"/>
    </source>
</evidence>
<reference evidence="7 8" key="1">
    <citation type="journal article" date="2016" name="Nat. Commun.">
        <title>Thousands of microbial genomes shed light on interconnected biogeochemical processes in an aquifer system.</title>
        <authorList>
            <person name="Anantharaman K."/>
            <person name="Brown C.T."/>
            <person name="Hug L.A."/>
            <person name="Sharon I."/>
            <person name="Castelle C.J."/>
            <person name="Probst A.J."/>
            <person name="Thomas B.C."/>
            <person name="Singh A."/>
            <person name="Wilkins M.J."/>
            <person name="Karaoz U."/>
            <person name="Brodie E.L."/>
            <person name="Williams K.H."/>
            <person name="Hubbard S.S."/>
            <person name="Banfield J.F."/>
        </authorList>
    </citation>
    <scope>NUCLEOTIDE SEQUENCE [LARGE SCALE GENOMIC DNA]</scope>
</reference>
<evidence type="ECO:0000313" key="8">
    <source>
        <dbReference type="Proteomes" id="UP000179076"/>
    </source>
</evidence>
<dbReference type="Proteomes" id="UP000179076">
    <property type="component" value="Unassembled WGS sequence"/>
</dbReference>
<dbReference type="PANTHER" id="PTHR42948">
    <property type="entry name" value="TRANSPORTER"/>
    <property type="match status" value="1"/>
</dbReference>
<gene>
    <name evidence="7" type="ORF">A2W18_01275</name>
</gene>
<dbReference type="PRINTS" id="PR00176">
    <property type="entry name" value="NANEUSMPORT"/>
</dbReference>